<evidence type="ECO:0000259" key="10">
    <source>
        <dbReference type="Pfam" id="PF21639"/>
    </source>
</evidence>
<evidence type="ECO:0000313" key="11">
    <source>
        <dbReference type="EMBL" id="CAK9437318.1"/>
    </source>
</evidence>
<comment type="subcellular location">
    <subcellularLocation>
        <location evidence="1">Nucleus</location>
    </subcellularLocation>
</comment>
<evidence type="ECO:0000256" key="3">
    <source>
        <dbReference type="ARBA" id="ARBA00022705"/>
    </source>
</evidence>
<dbReference type="Pfam" id="PF21639">
    <property type="entry name" value="ORC5_lid"/>
    <property type="match status" value="1"/>
</dbReference>
<dbReference type="Pfam" id="PF14630">
    <property type="entry name" value="ORC5_C"/>
    <property type="match status" value="1"/>
</dbReference>
<feature type="domain" description="ORC5 lid" evidence="10">
    <location>
        <begin position="219"/>
        <end position="277"/>
    </location>
</feature>
<feature type="domain" description="Origin recognition complex subunit 5 C-terminal" evidence="9">
    <location>
        <begin position="336"/>
        <end position="502"/>
    </location>
</feature>
<sequence length="505" mass="57852">MSLSREQLAQLKQEVTERDFQIDSLNAYINQEAELSSPCVLVYSFKPVGKTLTVSAFLETLGVRNTIVRCDECVSRQMLLSRCFASIRDDCGCAEDGSAFVPALSDGFSALLTALEEMFKSNKYSKHHVLVLDRFDQCFENCDSMLPAISRFRECSKVQNLSVVIIFSGAIPREVVTYSNPNVYFPEYDEDQVVRILQRARLCSFEFEVGGGSYEVDFYNRYVRVVVDTFFDYVGSDVTMHSDLILKFWDRFIKPVQDGRYCIHEFVKLYKEQVEIFTTRDDLISNSNVREYGAEEEEEEEEFGGEVEDGDGDGDEDKIFGQEEVENSRYGSVQDLPLHSKFILLASYLASHGNPRNDLHKYSKIKVMKYKKRASKKTRSNDIDSRLLNANYVDLERILAILSVIYQHSAPSLNQSDKQDLLYLDDAVLELELQKEQEKSKFTLTRNIDLNYQIATLFSLGFLNKTQTSDILAARVRWRCNLDWSTAEAIAKSVNFPIADFLADE</sequence>
<feature type="region of interest" description="Disordered" evidence="7">
    <location>
        <begin position="291"/>
        <end position="318"/>
    </location>
</feature>
<dbReference type="Pfam" id="PF13191">
    <property type="entry name" value="AAA_16"/>
    <property type="match status" value="1"/>
</dbReference>
<protein>
    <recommendedName>
        <fullName evidence="13">Orc1-like AAA ATPase domain-containing protein</fullName>
    </recommendedName>
</protein>
<keyword evidence="12" id="KW-1185">Reference proteome</keyword>
<evidence type="ECO:0000256" key="4">
    <source>
        <dbReference type="ARBA" id="ARBA00022741"/>
    </source>
</evidence>
<dbReference type="InterPro" id="IPR041664">
    <property type="entry name" value="AAA_16"/>
</dbReference>
<keyword evidence="6" id="KW-0539">Nucleus</keyword>
<evidence type="ECO:0000256" key="5">
    <source>
        <dbReference type="ARBA" id="ARBA00022840"/>
    </source>
</evidence>
<evidence type="ECO:0000256" key="1">
    <source>
        <dbReference type="ARBA" id="ARBA00004123"/>
    </source>
</evidence>
<dbReference type="Proteomes" id="UP001497383">
    <property type="component" value="Chromosome 2"/>
</dbReference>
<dbReference type="InterPro" id="IPR047088">
    <property type="entry name" value="ORC5_C"/>
</dbReference>
<dbReference type="EMBL" id="OZ022406">
    <property type="protein sequence ID" value="CAK9437318.1"/>
    <property type="molecule type" value="Genomic_DNA"/>
</dbReference>
<feature type="compositionally biased region" description="Acidic residues" evidence="7">
    <location>
        <begin position="294"/>
        <end position="316"/>
    </location>
</feature>
<dbReference type="InterPro" id="IPR020796">
    <property type="entry name" value="ORC5"/>
</dbReference>
<dbReference type="PANTHER" id="PTHR12705">
    <property type="entry name" value="ORIGIN RECOGNITION COMPLEX SUBUNIT 5"/>
    <property type="match status" value="1"/>
</dbReference>
<feature type="domain" description="Orc1-like AAA ATPase" evidence="8">
    <location>
        <begin position="15"/>
        <end position="149"/>
    </location>
</feature>
<organism evidence="11 12">
    <name type="scientific">Lodderomyces beijingensis</name>
    <dbReference type="NCBI Taxonomy" id="1775926"/>
    <lineage>
        <taxon>Eukaryota</taxon>
        <taxon>Fungi</taxon>
        <taxon>Dikarya</taxon>
        <taxon>Ascomycota</taxon>
        <taxon>Saccharomycotina</taxon>
        <taxon>Pichiomycetes</taxon>
        <taxon>Debaryomycetaceae</taxon>
        <taxon>Candida/Lodderomyces clade</taxon>
        <taxon>Lodderomyces</taxon>
    </lineage>
</organism>
<evidence type="ECO:0000256" key="7">
    <source>
        <dbReference type="SAM" id="MobiDB-lite"/>
    </source>
</evidence>
<dbReference type="PANTHER" id="PTHR12705:SF0">
    <property type="entry name" value="ORIGIN RECOGNITION COMPLEX SUBUNIT 5"/>
    <property type="match status" value="1"/>
</dbReference>
<evidence type="ECO:0000259" key="9">
    <source>
        <dbReference type="Pfam" id="PF14630"/>
    </source>
</evidence>
<keyword evidence="3" id="KW-0235">DNA replication</keyword>
<dbReference type="InterPro" id="IPR048866">
    <property type="entry name" value="ORC5_lid"/>
</dbReference>
<comment type="similarity">
    <text evidence="2">Belongs to the ORC5 family.</text>
</comment>
<keyword evidence="5" id="KW-0067">ATP-binding</keyword>
<dbReference type="GeneID" id="92206892"/>
<dbReference type="Gene3D" id="3.40.50.300">
    <property type="entry name" value="P-loop containing nucleotide triphosphate hydrolases"/>
    <property type="match status" value="1"/>
</dbReference>
<evidence type="ECO:0000313" key="12">
    <source>
        <dbReference type="Proteomes" id="UP001497383"/>
    </source>
</evidence>
<keyword evidence="4" id="KW-0547">Nucleotide-binding</keyword>
<evidence type="ECO:0000256" key="2">
    <source>
        <dbReference type="ARBA" id="ARBA00006269"/>
    </source>
</evidence>
<proteinExistence type="inferred from homology"/>
<evidence type="ECO:0008006" key="13">
    <source>
        <dbReference type="Google" id="ProtNLM"/>
    </source>
</evidence>
<dbReference type="RefSeq" id="XP_066828634.1">
    <property type="nucleotide sequence ID" value="XM_066971612.1"/>
</dbReference>
<name>A0ABP0ZMQ9_9ASCO</name>
<evidence type="ECO:0000256" key="6">
    <source>
        <dbReference type="ARBA" id="ARBA00023242"/>
    </source>
</evidence>
<dbReference type="SUPFAM" id="SSF52540">
    <property type="entry name" value="P-loop containing nucleoside triphosphate hydrolases"/>
    <property type="match status" value="1"/>
</dbReference>
<gene>
    <name evidence="11" type="ORF">LODBEIA_P16960</name>
</gene>
<accession>A0ABP0ZMQ9</accession>
<evidence type="ECO:0000259" key="8">
    <source>
        <dbReference type="Pfam" id="PF13191"/>
    </source>
</evidence>
<reference evidence="11 12" key="1">
    <citation type="submission" date="2024-03" db="EMBL/GenBank/DDBJ databases">
        <authorList>
            <person name="Brejova B."/>
        </authorList>
    </citation>
    <scope>NUCLEOTIDE SEQUENCE [LARGE SCALE GENOMIC DNA]</scope>
    <source>
        <strain evidence="11 12">CBS 14171</strain>
    </source>
</reference>
<dbReference type="InterPro" id="IPR027417">
    <property type="entry name" value="P-loop_NTPase"/>
</dbReference>